<feature type="transmembrane region" description="Helical" evidence="2">
    <location>
        <begin position="35"/>
        <end position="51"/>
    </location>
</feature>
<dbReference type="RefSeq" id="WP_184368300.1">
    <property type="nucleotide sequence ID" value="NZ_BAAAKM010000091.1"/>
</dbReference>
<reference evidence="3 4" key="1">
    <citation type="submission" date="2020-08" db="EMBL/GenBank/DDBJ databases">
        <title>Sequencing the genomes of 1000 actinobacteria strains.</title>
        <authorList>
            <person name="Klenk H.-P."/>
        </authorList>
    </citation>
    <scope>NUCLEOTIDE SEQUENCE [LARGE SCALE GENOMIC DNA]</scope>
    <source>
        <strain evidence="3 4">DSM 44598</strain>
    </source>
</reference>
<keyword evidence="2" id="KW-1133">Transmembrane helix</keyword>
<evidence type="ECO:0000256" key="2">
    <source>
        <dbReference type="SAM" id="Phobius"/>
    </source>
</evidence>
<name>A0A840WEP7_9ACTN</name>
<sequence length="96" mass="10012">MSPQAQGLWARVLVRALVVAAAGVMALGFLGPGAALLVTFLTALTYVLLWARSRYAGFLFVDPGPGPGPEPPEDPAVDPDGPTDPPRGPRPRNPPD</sequence>
<feature type="compositionally biased region" description="Pro residues" evidence="1">
    <location>
        <begin position="82"/>
        <end position="96"/>
    </location>
</feature>
<feature type="region of interest" description="Disordered" evidence="1">
    <location>
        <begin position="61"/>
        <end position="96"/>
    </location>
</feature>
<dbReference type="EMBL" id="JACHDO010000001">
    <property type="protein sequence ID" value="MBB5494594.1"/>
    <property type="molecule type" value="Genomic_DNA"/>
</dbReference>
<keyword evidence="2" id="KW-0812">Transmembrane</keyword>
<dbReference type="Proteomes" id="UP000579647">
    <property type="component" value="Unassembled WGS sequence"/>
</dbReference>
<accession>A0A840WEP7</accession>
<keyword evidence="4" id="KW-1185">Reference proteome</keyword>
<dbReference type="AlphaFoldDB" id="A0A840WEP7"/>
<gene>
    <name evidence="3" type="ORF">HNR07_005731</name>
</gene>
<comment type="caution">
    <text evidence="3">The sequence shown here is derived from an EMBL/GenBank/DDBJ whole genome shotgun (WGS) entry which is preliminary data.</text>
</comment>
<keyword evidence="2" id="KW-0472">Membrane</keyword>
<protein>
    <submittedName>
        <fullName evidence="3">Uncharacterized protein</fullName>
    </submittedName>
</protein>
<evidence type="ECO:0000313" key="4">
    <source>
        <dbReference type="Proteomes" id="UP000579647"/>
    </source>
</evidence>
<evidence type="ECO:0000313" key="3">
    <source>
        <dbReference type="EMBL" id="MBB5494594.1"/>
    </source>
</evidence>
<feature type="transmembrane region" description="Helical" evidence="2">
    <location>
        <begin position="12"/>
        <end position="29"/>
    </location>
</feature>
<organism evidence="3 4">
    <name type="scientific">Nocardiopsis metallicus</name>
    <dbReference type="NCBI Taxonomy" id="179819"/>
    <lineage>
        <taxon>Bacteria</taxon>
        <taxon>Bacillati</taxon>
        <taxon>Actinomycetota</taxon>
        <taxon>Actinomycetes</taxon>
        <taxon>Streptosporangiales</taxon>
        <taxon>Nocardiopsidaceae</taxon>
        <taxon>Nocardiopsis</taxon>
    </lineage>
</organism>
<evidence type="ECO:0000256" key="1">
    <source>
        <dbReference type="SAM" id="MobiDB-lite"/>
    </source>
</evidence>
<proteinExistence type="predicted"/>